<feature type="region of interest" description="Disordered" evidence="1">
    <location>
        <begin position="98"/>
        <end position="127"/>
    </location>
</feature>
<protein>
    <submittedName>
        <fullName evidence="2">Uncharacterized protein</fullName>
    </submittedName>
</protein>
<sequence length="864" mass="91377">MSTGTRRCIRSNTPPPDDPPHQPAPGPHQPSPPPASAGQPEPEVKSKGKGANQPPPNDTHDLPPAPTPDLSRSLSARGASRLSSSFFPALAKARLALAAAASSSPPPPTPRDMRSSSAREQTPKPKPLLILKLSGSSYLDTIIRDDKSKDPVYILETVRELTNIYRLDHPRDEPVKAATVQWPLHPVRVKGKSGRMIQFGNGSWREAEDLLKNGPLGSTAIRKFSIPHYPNSLKWKLIPGNCFCCVTNAVKGPVAVLDAATLSAPPRLKVYHPLIERDVARSQDNYKGVPTVFLDYLVITSLLLVTDVQEWLDRPREARIPGSSSYTIQRWLALIHDTPAPPEPQHPTVDLSLTVPSTPPQSATFPSPGAYWETQSGVTSLTGSNGSGSGTSYMGELFTPITPVTSATSANSSAFFPRPVEDAPPLPPMPGSTSSSASPFAHNAELGTTRVRERPKSNPQSMTHSANSSSSNADTLNGSQSHVDGGEPPVPSQPRSRSAHTLSLPGNAELGMPSTSAPTSPLPISGYNSPSSASRSSRRQLPVPPGPVPANSFAQPWLYGSSSPPSTSSNQTPLASPSTPPTASSAARARASMRGTIRTSAMPPPQPPPQHSIPLPPKLAREQQSYGTHSGARPRTAPELENGGRRRHSESFSPGQFGELSPVDDAGPSVHPYASATPPASFSLRGGDDVHDITSQMRGLSTTPGPSSFSESRMQTNHIRAPSQAAPDYDTHSFVNSPPPSLPPLPLPVPPASSSGTGSRPVTRRQLTVVNADVPTQPQHPDPGLGIGSAAACPPPPGELRLNPRISYADSVYEMPPPAYDAIDFSVRYVPVPPVPPIPTHLAVVPTRLPVPLADAGAEGQRSS</sequence>
<feature type="compositionally biased region" description="Pro residues" evidence="1">
    <location>
        <begin position="602"/>
        <end position="617"/>
    </location>
</feature>
<feature type="compositionally biased region" description="Pro residues" evidence="1">
    <location>
        <begin position="737"/>
        <end position="751"/>
    </location>
</feature>
<dbReference type="Proteomes" id="UP000184267">
    <property type="component" value="Unassembled WGS sequence"/>
</dbReference>
<reference evidence="2 3" key="1">
    <citation type="submission" date="2016-10" db="EMBL/GenBank/DDBJ databases">
        <title>Genome sequence of the basidiomycete white-rot fungus Trametes pubescens.</title>
        <authorList>
            <person name="Makela M.R."/>
            <person name="Granchi Z."/>
            <person name="Peng M."/>
            <person name="De Vries R.P."/>
            <person name="Grigoriev I."/>
            <person name="Riley R."/>
            <person name="Hilden K."/>
        </authorList>
    </citation>
    <scope>NUCLEOTIDE SEQUENCE [LARGE SCALE GENOMIC DNA]</scope>
    <source>
        <strain evidence="2 3">FBCC735</strain>
    </source>
</reference>
<gene>
    <name evidence="2" type="ORF">TRAPUB_7612</name>
</gene>
<dbReference type="OMA" id="APDYDTH"/>
<keyword evidence="3" id="KW-1185">Reference proteome</keyword>
<feature type="compositionally biased region" description="Low complexity" evidence="1">
    <location>
        <begin position="561"/>
        <end position="592"/>
    </location>
</feature>
<comment type="caution">
    <text evidence="2">The sequence shown here is derived from an EMBL/GenBank/DDBJ whole genome shotgun (WGS) entry which is preliminary data.</text>
</comment>
<feature type="region of interest" description="Disordered" evidence="1">
    <location>
        <begin position="1"/>
        <end position="76"/>
    </location>
</feature>
<feature type="compositionally biased region" description="Polar residues" evidence="1">
    <location>
        <begin position="756"/>
        <end position="779"/>
    </location>
</feature>
<accession>A0A1M2V2W4</accession>
<feature type="region of interest" description="Disordered" evidence="1">
    <location>
        <begin position="415"/>
        <end position="798"/>
    </location>
</feature>
<organism evidence="2 3">
    <name type="scientific">Trametes pubescens</name>
    <name type="common">White-rot fungus</name>
    <dbReference type="NCBI Taxonomy" id="154538"/>
    <lineage>
        <taxon>Eukaryota</taxon>
        <taxon>Fungi</taxon>
        <taxon>Dikarya</taxon>
        <taxon>Basidiomycota</taxon>
        <taxon>Agaricomycotina</taxon>
        <taxon>Agaricomycetes</taxon>
        <taxon>Polyporales</taxon>
        <taxon>Polyporaceae</taxon>
        <taxon>Trametes</taxon>
    </lineage>
</organism>
<evidence type="ECO:0000313" key="3">
    <source>
        <dbReference type="Proteomes" id="UP000184267"/>
    </source>
</evidence>
<name>A0A1M2V2W4_TRAPU</name>
<proteinExistence type="predicted"/>
<dbReference type="EMBL" id="MNAD01001711">
    <property type="protein sequence ID" value="OJT01923.1"/>
    <property type="molecule type" value="Genomic_DNA"/>
</dbReference>
<dbReference type="OrthoDB" id="3270497at2759"/>
<feature type="compositionally biased region" description="Pro residues" evidence="1">
    <location>
        <begin position="13"/>
        <end position="35"/>
    </location>
</feature>
<evidence type="ECO:0000256" key="1">
    <source>
        <dbReference type="SAM" id="MobiDB-lite"/>
    </source>
</evidence>
<feature type="compositionally biased region" description="Pro residues" evidence="1">
    <location>
        <begin position="53"/>
        <end position="67"/>
    </location>
</feature>
<dbReference type="AlphaFoldDB" id="A0A1M2V2W4"/>
<feature type="compositionally biased region" description="Polar residues" evidence="1">
    <location>
        <begin position="693"/>
        <end position="718"/>
    </location>
</feature>
<evidence type="ECO:0000313" key="2">
    <source>
        <dbReference type="EMBL" id="OJT01923.1"/>
    </source>
</evidence>